<keyword evidence="6 9" id="KW-0378">Hydrolase</keyword>
<dbReference type="InterPro" id="IPR013029">
    <property type="entry name" value="YchF_C"/>
</dbReference>
<dbReference type="FunFam" id="1.10.150.300:FF:000003">
    <property type="entry name" value="Obg-like ATPase 1"/>
    <property type="match status" value="1"/>
</dbReference>
<name>A0ABD2PZT9_9PLAT</name>
<dbReference type="GO" id="GO:0005737">
    <property type="term" value="C:cytoplasm"/>
    <property type="evidence" value="ECO:0007669"/>
    <property type="project" value="UniProtKB-SubCell"/>
</dbReference>
<dbReference type="InterPro" id="IPR023192">
    <property type="entry name" value="TGS-like_dom_sf"/>
</dbReference>
<evidence type="ECO:0000313" key="12">
    <source>
        <dbReference type="EMBL" id="KAL3312745.1"/>
    </source>
</evidence>
<dbReference type="SUPFAM" id="SSF52540">
    <property type="entry name" value="P-loop containing nucleoside triphosphate hydrolases"/>
    <property type="match status" value="1"/>
</dbReference>
<dbReference type="NCBIfam" id="TIGR00092">
    <property type="entry name" value="redox-regulated ATPase YchF"/>
    <property type="match status" value="1"/>
</dbReference>
<dbReference type="CDD" id="cd04867">
    <property type="entry name" value="TGS_YchF_OLA1"/>
    <property type="match status" value="1"/>
</dbReference>
<dbReference type="InterPro" id="IPR012676">
    <property type="entry name" value="TGS-like"/>
</dbReference>
<feature type="binding site" evidence="9">
    <location>
        <begin position="30"/>
        <end position="35"/>
    </location>
    <ligand>
        <name>ATP</name>
        <dbReference type="ChEBI" id="CHEBI:30616"/>
    </ligand>
</feature>
<dbReference type="SUPFAM" id="SSF81271">
    <property type="entry name" value="TGS-like"/>
    <property type="match status" value="1"/>
</dbReference>
<evidence type="ECO:0000259" key="11">
    <source>
        <dbReference type="PROSITE" id="PS51880"/>
    </source>
</evidence>
<dbReference type="InterPro" id="IPR027417">
    <property type="entry name" value="P-loop_NTPase"/>
</dbReference>
<comment type="caution">
    <text evidence="12">The sequence shown here is derived from an EMBL/GenBank/DDBJ whole genome shotgun (WGS) entry which is preliminary data.</text>
</comment>
<gene>
    <name evidence="12" type="primary">OLA1</name>
    <name evidence="12" type="ORF">Ciccas_008662</name>
</gene>
<keyword evidence="13" id="KW-1185">Reference proteome</keyword>
<evidence type="ECO:0000256" key="9">
    <source>
        <dbReference type="HAMAP-Rule" id="MF_03167"/>
    </source>
</evidence>
<comment type="cofactor">
    <cofactor evidence="1">
        <name>Mg(2+)</name>
        <dbReference type="ChEBI" id="CHEBI:18420"/>
    </cofactor>
</comment>
<evidence type="ECO:0000256" key="4">
    <source>
        <dbReference type="ARBA" id="ARBA00022723"/>
    </source>
</evidence>
<dbReference type="PIRSF" id="PIRSF006641">
    <property type="entry name" value="CHP00092"/>
    <property type="match status" value="1"/>
</dbReference>
<comment type="subcellular location">
    <subcellularLocation>
        <location evidence="2 9">Cytoplasm</location>
    </subcellularLocation>
</comment>
<dbReference type="GO" id="GO:0016887">
    <property type="term" value="F:ATP hydrolysis activity"/>
    <property type="evidence" value="ECO:0007669"/>
    <property type="project" value="UniProtKB-UniRule"/>
</dbReference>
<dbReference type="FunFam" id="3.10.20.30:FF:000029">
    <property type="entry name" value="Obg-like ATPase 1"/>
    <property type="match status" value="1"/>
</dbReference>
<evidence type="ECO:0000256" key="8">
    <source>
        <dbReference type="ARBA" id="ARBA00022842"/>
    </source>
</evidence>
<evidence type="ECO:0000256" key="5">
    <source>
        <dbReference type="ARBA" id="ARBA00022741"/>
    </source>
</evidence>
<keyword evidence="7 9" id="KW-0067">ATP-binding</keyword>
<dbReference type="Proteomes" id="UP001626550">
    <property type="component" value="Unassembled WGS sequence"/>
</dbReference>
<dbReference type="GO" id="GO:0005524">
    <property type="term" value="F:ATP binding"/>
    <property type="evidence" value="ECO:0007669"/>
    <property type="project" value="UniProtKB-UniRule"/>
</dbReference>
<dbReference type="CDD" id="cd01900">
    <property type="entry name" value="YchF"/>
    <property type="match status" value="1"/>
</dbReference>
<accession>A0ABD2PZT9</accession>
<keyword evidence="5 9" id="KW-0547">Nucleotide-binding</keyword>
<dbReference type="InterPro" id="IPR004095">
    <property type="entry name" value="TGS"/>
</dbReference>
<dbReference type="Gene3D" id="1.10.150.300">
    <property type="entry name" value="TGS-like domain"/>
    <property type="match status" value="1"/>
</dbReference>
<dbReference type="InterPro" id="IPR006073">
    <property type="entry name" value="GTP-bd"/>
</dbReference>
<evidence type="ECO:0000256" key="3">
    <source>
        <dbReference type="ARBA" id="ARBA00022490"/>
    </source>
</evidence>
<organism evidence="12 13">
    <name type="scientific">Cichlidogyrus casuarinus</name>
    <dbReference type="NCBI Taxonomy" id="1844966"/>
    <lineage>
        <taxon>Eukaryota</taxon>
        <taxon>Metazoa</taxon>
        <taxon>Spiralia</taxon>
        <taxon>Lophotrochozoa</taxon>
        <taxon>Platyhelminthes</taxon>
        <taxon>Monogenea</taxon>
        <taxon>Monopisthocotylea</taxon>
        <taxon>Dactylogyridea</taxon>
        <taxon>Ancyrocephalidae</taxon>
        <taxon>Cichlidogyrus</taxon>
    </lineage>
</organism>
<comment type="similarity">
    <text evidence="9">Belongs to the TRAFAC class OBG-HflX-like GTPase superfamily. OBG GTPase family. YchF/OLA1 subfamily.</text>
</comment>
<dbReference type="PROSITE" id="PS51710">
    <property type="entry name" value="G_OBG"/>
    <property type="match status" value="1"/>
</dbReference>
<dbReference type="HAMAP" id="MF_00944">
    <property type="entry name" value="YchF_OLA1_ATPase"/>
    <property type="match status" value="1"/>
</dbReference>
<dbReference type="EMBL" id="JBJKFK010001569">
    <property type="protein sequence ID" value="KAL3312745.1"/>
    <property type="molecule type" value="Genomic_DNA"/>
</dbReference>
<keyword evidence="4" id="KW-0479">Metal-binding</keyword>
<keyword evidence="8" id="KW-0460">Magnesium</keyword>
<evidence type="ECO:0000256" key="6">
    <source>
        <dbReference type="ARBA" id="ARBA00022801"/>
    </source>
</evidence>
<dbReference type="AlphaFoldDB" id="A0ABD2PZT9"/>
<dbReference type="GO" id="GO:0043023">
    <property type="term" value="F:ribosomal large subunit binding"/>
    <property type="evidence" value="ECO:0007669"/>
    <property type="project" value="UniProtKB-UniRule"/>
</dbReference>
<dbReference type="GO" id="GO:0046872">
    <property type="term" value="F:metal ion binding"/>
    <property type="evidence" value="ECO:0007669"/>
    <property type="project" value="UniProtKB-KW"/>
</dbReference>
<dbReference type="InterPro" id="IPR012675">
    <property type="entry name" value="Beta-grasp_dom_sf"/>
</dbReference>
<comment type="subunit">
    <text evidence="9">Monomer.</text>
</comment>
<evidence type="ECO:0000256" key="2">
    <source>
        <dbReference type="ARBA" id="ARBA00004496"/>
    </source>
</evidence>
<evidence type="ECO:0000256" key="7">
    <source>
        <dbReference type="ARBA" id="ARBA00022840"/>
    </source>
</evidence>
<feature type="domain" description="TGS" evidence="11">
    <location>
        <begin position="306"/>
        <end position="389"/>
    </location>
</feature>
<dbReference type="Pfam" id="PF06071">
    <property type="entry name" value="YchF-GTPase_C"/>
    <property type="match status" value="1"/>
</dbReference>
<dbReference type="Pfam" id="PF01926">
    <property type="entry name" value="MMR_HSR1"/>
    <property type="match status" value="1"/>
</dbReference>
<dbReference type="PANTHER" id="PTHR23305">
    <property type="entry name" value="OBG GTPASE FAMILY"/>
    <property type="match status" value="1"/>
</dbReference>
<proteinExistence type="inferred from homology"/>
<dbReference type="InterPro" id="IPR031167">
    <property type="entry name" value="G_OBG"/>
</dbReference>
<dbReference type="PRINTS" id="PR00326">
    <property type="entry name" value="GTP1OBG"/>
</dbReference>
<reference evidence="12 13" key="1">
    <citation type="submission" date="2024-11" db="EMBL/GenBank/DDBJ databases">
        <title>Adaptive evolution of stress response genes in parasites aligns with host niche diversity.</title>
        <authorList>
            <person name="Hahn C."/>
            <person name="Resl P."/>
        </authorList>
    </citation>
    <scope>NUCLEOTIDE SEQUENCE [LARGE SCALE GENOMIC DNA]</scope>
    <source>
        <strain evidence="12">EGGRZ-B1_66</strain>
        <tissue evidence="12">Body</tissue>
    </source>
</reference>
<dbReference type="Gene3D" id="3.10.20.30">
    <property type="match status" value="1"/>
</dbReference>
<keyword evidence="3 9" id="KW-0963">Cytoplasm</keyword>
<evidence type="ECO:0000313" key="13">
    <source>
        <dbReference type="Proteomes" id="UP001626550"/>
    </source>
</evidence>
<dbReference type="Gene3D" id="3.40.50.300">
    <property type="entry name" value="P-loop containing nucleotide triphosphate hydrolases"/>
    <property type="match status" value="1"/>
</dbReference>
<dbReference type="PROSITE" id="PS51880">
    <property type="entry name" value="TGS"/>
    <property type="match status" value="1"/>
</dbReference>
<comment type="function">
    <text evidence="9">Hydrolyzes ATP, and can also hydrolyze GTP with lower efficiency. Has lower affinity for GTP.</text>
</comment>
<feature type="binding site" evidence="9">
    <location>
        <position position="230"/>
    </location>
    <ligand>
        <name>ATP</name>
        <dbReference type="ChEBI" id="CHEBI:30616"/>
    </ligand>
</feature>
<protein>
    <recommendedName>
        <fullName evidence="9">Obg-like ATPase 1</fullName>
    </recommendedName>
</protein>
<evidence type="ECO:0000259" key="10">
    <source>
        <dbReference type="PROSITE" id="PS51710"/>
    </source>
</evidence>
<evidence type="ECO:0000256" key="1">
    <source>
        <dbReference type="ARBA" id="ARBA00001946"/>
    </source>
</evidence>
<sequence length="400" mass="45002">MPPKKAEETKKPLLGRVGTSLKMGIVGLPNVGKSTFFNCLCSQSIAAENYPFCTIDPNLGKVPVPDDRYDFLCETFKPASKVPAYLNVVDIAGLVKGASEGTGLGNAFLSHIKEVDGIFHMLRAFKDEDIVHVEGEVDPIRDLEIISEELRLKDVEYLSKQLDSKGALVRANRSGDRAKIFEFQTLNKVKAVLEEDRKPVRFADWTSNEIEVLNQHLFITAKPIIYLVNVSKANYLEKKNKWLGKILEWVKTNDPDGQKGIIPFSAEFEQEWLNLSQEDRNKFQEEHGGTGSALPKIIKLGFTQLNLEYFFTCGEDEVRAWVIYKGMKAPKAAGRIHTDFENGFIMAEVMAYADFHEHKSELKVKEAGKYLQKGRDYIVNDGDIIFFKANTGAGLNSKKK</sequence>
<dbReference type="InterPro" id="IPR041706">
    <property type="entry name" value="YchF_N"/>
</dbReference>
<dbReference type="InterPro" id="IPR004396">
    <property type="entry name" value="ATPase_YchF/OLA1"/>
</dbReference>
<feature type="domain" description="OBG-type G" evidence="10">
    <location>
        <begin position="21"/>
        <end position="284"/>
    </location>
</feature>
<dbReference type="PANTHER" id="PTHR23305:SF11">
    <property type="entry name" value="OBG-LIKE ATPASE 1"/>
    <property type="match status" value="1"/>
</dbReference>